<evidence type="ECO:0000259" key="6">
    <source>
        <dbReference type="PROSITE" id="PS50928"/>
    </source>
</evidence>
<feature type="transmembrane region" description="Helical" evidence="5">
    <location>
        <begin position="104"/>
        <end position="130"/>
    </location>
</feature>
<name>A0A2T2X542_9FIRM</name>
<reference evidence="7 8" key="1">
    <citation type="journal article" date="2014" name="BMC Genomics">
        <title>Comparison of environmental and isolate Sulfobacillus genomes reveals diverse carbon, sulfur, nitrogen, and hydrogen metabolisms.</title>
        <authorList>
            <person name="Justice N.B."/>
            <person name="Norman A."/>
            <person name="Brown C.T."/>
            <person name="Singh A."/>
            <person name="Thomas B.C."/>
            <person name="Banfield J.F."/>
        </authorList>
    </citation>
    <scope>NUCLEOTIDE SEQUENCE [LARGE SCALE GENOMIC DNA]</scope>
    <source>
        <strain evidence="7">AMDSBA1</strain>
    </source>
</reference>
<evidence type="ECO:0000256" key="3">
    <source>
        <dbReference type="ARBA" id="ARBA00022989"/>
    </source>
</evidence>
<keyword evidence="2 5" id="KW-0812">Transmembrane</keyword>
<dbReference type="InterPro" id="IPR000515">
    <property type="entry name" value="MetI-like"/>
</dbReference>
<dbReference type="PANTHER" id="PTHR43376">
    <property type="entry name" value="OLIGOPEPTIDE TRANSPORT SYSTEM PERMEASE PROTEIN"/>
    <property type="match status" value="1"/>
</dbReference>
<comment type="similarity">
    <text evidence="5">Belongs to the binding-protein-dependent transport system permease family.</text>
</comment>
<sequence length="332" mass="36347">MRFFLKRTLLLIATLWVAVTLNFLIPRLMPGNPGQAMIAKFTGEGHPLNPAALHSIDIMLGISHASLLTQYWNYLGEVVHLNFGMSFSYFPYTVAQLIERALPWTLGLVGIATIISFALGTALGVIAAWGRNTTTDGLLTTIAAFLNTFPYFWFALVAVYIMGFILHWFPLSGGYTPGATPVFSLGFITDVIRHGVLPALTIVVSSVGGWLIGMRNNMINTLGEDYVLLAQAKGLKSRWIATMYAAHNAILPNITGFGMALGFVVAGSLLTEVVFGYPGMGNLLYNAVINEDYPLMQGIFLVIVTCVVVANFIVDLLYVLIDPRVRYGEERD</sequence>
<evidence type="ECO:0000256" key="1">
    <source>
        <dbReference type="ARBA" id="ARBA00004141"/>
    </source>
</evidence>
<feature type="domain" description="ABC transmembrane type-1" evidence="6">
    <location>
        <begin position="102"/>
        <end position="314"/>
    </location>
</feature>
<dbReference type="PANTHER" id="PTHR43376:SF1">
    <property type="entry name" value="OLIGOPEPTIDE TRANSPORT SYSTEM PERMEASE PROTEIN"/>
    <property type="match status" value="1"/>
</dbReference>
<evidence type="ECO:0000256" key="2">
    <source>
        <dbReference type="ARBA" id="ARBA00022692"/>
    </source>
</evidence>
<gene>
    <name evidence="7" type="ORF">C7B43_08150</name>
</gene>
<protein>
    <submittedName>
        <fullName evidence="7">Peptide ABC transporter permease</fullName>
    </submittedName>
</protein>
<evidence type="ECO:0000256" key="5">
    <source>
        <dbReference type="RuleBase" id="RU363032"/>
    </source>
</evidence>
<dbReference type="PROSITE" id="PS50928">
    <property type="entry name" value="ABC_TM1"/>
    <property type="match status" value="1"/>
</dbReference>
<keyword evidence="3 5" id="KW-1133">Transmembrane helix</keyword>
<dbReference type="SUPFAM" id="SSF161098">
    <property type="entry name" value="MetI-like"/>
    <property type="match status" value="1"/>
</dbReference>
<dbReference type="GO" id="GO:0055085">
    <property type="term" value="P:transmembrane transport"/>
    <property type="evidence" value="ECO:0007669"/>
    <property type="project" value="InterPro"/>
</dbReference>
<dbReference type="CDD" id="cd06261">
    <property type="entry name" value="TM_PBP2"/>
    <property type="match status" value="1"/>
</dbReference>
<keyword evidence="5" id="KW-0813">Transport</keyword>
<evidence type="ECO:0000256" key="4">
    <source>
        <dbReference type="ARBA" id="ARBA00023136"/>
    </source>
</evidence>
<dbReference type="Gene3D" id="1.10.3720.10">
    <property type="entry name" value="MetI-like"/>
    <property type="match status" value="1"/>
</dbReference>
<feature type="transmembrane region" description="Helical" evidence="5">
    <location>
        <begin position="191"/>
        <end position="212"/>
    </location>
</feature>
<dbReference type="Proteomes" id="UP000242699">
    <property type="component" value="Unassembled WGS sequence"/>
</dbReference>
<dbReference type="GO" id="GO:0005886">
    <property type="term" value="C:plasma membrane"/>
    <property type="evidence" value="ECO:0007669"/>
    <property type="project" value="UniProtKB-SubCell"/>
</dbReference>
<comment type="subcellular location">
    <subcellularLocation>
        <location evidence="5">Cell membrane</location>
        <topology evidence="5">Multi-pass membrane protein</topology>
    </subcellularLocation>
    <subcellularLocation>
        <location evidence="1">Membrane</location>
        <topology evidence="1">Multi-pass membrane protein</topology>
    </subcellularLocation>
</comment>
<comment type="caution">
    <text evidence="7">The sequence shown here is derived from an EMBL/GenBank/DDBJ whole genome shotgun (WGS) entry which is preliminary data.</text>
</comment>
<dbReference type="InterPro" id="IPR035906">
    <property type="entry name" value="MetI-like_sf"/>
</dbReference>
<evidence type="ECO:0000313" key="8">
    <source>
        <dbReference type="Proteomes" id="UP000242699"/>
    </source>
</evidence>
<evidence type="ECO:0000313" key="7">
    <source>
        <dbReference type="EMBL" id="PSR29620.1"/>
    </source>
</evidence>
<dbReference type="Pfam" id="PF00528">
    <property type="entry name" value="BPD_transp_1"/>
    <property type="match status" value="1"/>
</dbReference>
<feature type="transmembrane region" description="Helical" evidence="5">
    <location>
        <begin position="298"/>
        <end position="321"/>
    </location>
</feature>
<dbReference type="AlphaFoldDB" id="A0A2T2X542"/>
<accession>A0A2T2X542</accession>
<feature type="transmembrane region" description="Helical" evidence="5">
    <location>
        <begin position="257"/>
        <end position="278"/>
    </location>
</feature>
<organism evidence="7 8">
    <name type="scientific">Sulfobacillus benefaciens</name>
    <dbReference type="NCBI Taxonomy" id="453960"/>
    <lineage>
        <taxon>Bacteria</taxon>
        <taxon>Bacillati</taxon>
        <taxon>Bacillota</taxon>
        <taxon>Clostridia</taxon>
        <taxon>Eubacteriales</taxon>
        <taxon>Clostridiales Family XVII. Incertae Sedis</taxon>
        <taxon>Sulfobacillus</taxon>
    </lineage>
</organism>
<feature type="transmembrane region" description="Helical" evidence="5">
    <location>
        <begin position="151"/>
        <end position="171"/>
    </location>
</feature>
<proteinExistence type="inferred from homology"/>
<keyword evidence="4 5" id="KW-0472">Membrane</keyword>
<dbReference type="EMBL" id="PXYT01000015">
    <property type="protein sequence ID" value="PSR29620.1"/>
    <property type="molecule type" value="Genomic_DNA"/>
</dbReference>